<evidence type="ECO:0000313" key="1">
    <source>
        <dbReference type="EMBL" id="KAF7264150.1"/>
    </source>
</evidence>
<name>A0A834M262_RHYFE</name>
<gene>
    <name evidence="1" type="ORF">GWI33_000580</name>
</gene>
<dbReference type="InterPro" id="IPR036397">
    <property type="entry name" value="RNaseH_sf"/>
</dbReference>
<dbReference type="Gene3D" id="3.30.420.10">
    <property type="entry name" value="Ribonuclease H-like superfamily/Ribonuclease H"/>
    <property type="match status" value="1"/>
</dbReference>
<dbReference type="OrthoDB" id="8190546at2759"/>
<accession>A0A834M262</accession>
<dbReference type="EMBL" id="JAACXV010018177">
    <property type="protein sequence ID" value="KAF7264150.1"/>
    <property type="molecule type" value="Genomic_DNA"/>
</dbReference>
<protein>
    <recommendedName>
        <fullName evidence="3">Transposase</fullName>
    </recommendedName>
</protein>
<comment type="caution">
    <text evidence="1">The sequence shown here is derived from an EMBL/GenBank/DDBJ whole genome shotgun (WGS) entry which is preliminary data.</text>
</comment>
<reference evidence="1" key="1">
    <citation type="submission" date="2020-08" db="EMBL/GenBank/DDBJ databases">
        <title>Genome sequencing and assembly of the red palm weevil Rhynchophorus ferrugineus.</title>
        <authorList>
            <person name="Dias G.B."/>
            <person name="Bergman C.M."/>
            <person name="Manee M."/>
        </authorList>
    </citation>
    <scope>NUCLEOTIDE SEQUENCE</scope>
    <source>
        <strain evidence="1">AA-2017</strain>
        <tissue evidence="1">Whole larva</tissue>
    </source>
</reference>
<keyword evidence="2" id="KW-1185">Reference proteome</keyword>
<dbReference type="PANTHER" id="PTHR46060:SF1">
    <property type="entry name" value="MARINER MOS1 TRANSPOSASE-LIKE PROTEIN"/>
    <property type="match status" value="1"/>
</dbReference>
<dbReference type="GO" id="GO:0003676">
    <property type="term" value="F:nucleic acid binding"/>
    <property type="evidence" value="ECO:0007669"/>
    <property type="project" value="InterPro"/>
</dbReference>
<proteinExistence type="predicted"/>
<dbReference type="InterPro" id="IPR052709">
    <property type="entry name" value="Transposase-MT_Hybrid"/>
</dbReference>
<evidence type="ECO:0000313" key="2">
    <source>
        <dbReference type="Proteomes" id="UP000625711"/>
    </source>
</evidence>
<dbReference type="Proteomes" id="UP000625711">
    <property type="component" value="Unassembled WGS sequence"/>
</dbReference>
<sequence length="170" mass="20201">MLKKFNRGASKDVYKIVTGDESWIYSYEPESKQQSTVWVFQDKPNPTKVVRARITSKKMVACFFGKTGHIATVPLEDRRTEKKNKRRRIVLHHDNPSSYTSAQTRDYLSTQNIELNKLRGQRFSSAEEAIEAFKNHVLKIPHSEWNKRFENWFNRMQKCLDHRGEYFEEQ</sequence>
<dbReference type="AlphaFoldDB" id="A0A834M262"/>
<evidence type="ECO:0008006" key="3">
    <source>
        <dbReference type="Google" id="ProtNLM"/>
    </source>
</evidence>
<dbReference type="PANTHER" id="PTHR46060">
    <property type="entry name" value="MARINER MOS1 TRANSPOSASE-LIKE PROTEIN"/>
    <property type="match status" value="1"/>
</dbReference>
<organism evidence="1 2">
    <name type="scientific">Rhynchophorus ferrugineus</name>
    <name type="common">Red palm weevil</name>
    <name type="synonym">Curculio ferrugineus</name>
    <dbReference type="NCBI Taxonomy" id="354439"/>
    <lineage>
        <taxon>Eukaryota</taxon>
        <taxon>Metazoa</taxon>
        <taxon>Ecdysozoa</taxon>
        <taxon>Arthropoda</taxon>
        <taxon>Hexapoda</taxon>
        <taxon>Insecta</taxon>
        <taxon>Pterygota</taxon>
        <taxon>Neoptera</taxon>
        <taxon>Endopterygota</taxon>
        <taxon>Coleoptera</taxon>
        <taxon>Polyphaga</taxon>
        <taxon>Cucujiformia</taxon>
        <taxon>Curculionidae</taxon>
        <taxon>Dryophthorinae</taxon>
        <taxon>Rhynchophorus</taxon>
    </lineage>
</organism>